<dbReference type="Pfam" id="PF00069">
    <property type="entry name" value="Pkinase"/>
    <property type="match status" value="1"/>
</dbReference>
<name>A0ABR4QCL5_9CEST</name>
<keyword evidence="5 9" id="KW-0418">Kinase</keyword>
<evidence type="ECO:0000256" key="2">
    <source>
        <dbReference type="ARBA" id="ARBA00022553"/>
    </source>
</evidence>
<keyword evidence="4 9" id="KW-0547">Nucleotide-binding</keyword>
<evidence type="ECO:0000256" key="5">
    <source>
        <dbReference type="ARBA" id="ARBA00022777"/>
    </source>
</evidence>
<keyword evidence="1 9" id="KW-0723">Serine/threonine-protein kinase</keyword>
<sequence>MPVTDNSTEYSASIPQIPPNFHVETVGESQFVIPDRYSGLRPIGTGAQGYVVSAFDSVSQRKVAIKKLTHPFQNVTHAKRAYREIVLMKLVNHRNIISLLDAFSPQSTLDEFQDVYLVMELMDASLSHVIHMELDHERFSFLLYQILCGLKHLHVAGIIHRDLKPNNIAVKHDCTLKILDFGLARSGTENFMMTPYVVTRYYRAPEVILGMGYTANVDIWSVGCIFAEMVLERTFFPGTDHIDQWSKITAELGTPSREFIDRLDRDVRNYVLSRPHVPRRSFETLFPDDVFPEPSRRHADLNPTMARDLLSRMLVIDPVERITVDEALRHPYVSLWSDDAEINGPPPGCYDPDVDSQSRSVEEWKEMIFNEMLSLPLSLSLLLSSHTRTQAGRWSEEGREVTDRRADRKATAPHELISHLHSLSPALPVHIISKRETAEEILQQFNWNIESAVEFFLVDKKPSDSLQIDAESSPHSPHPRLLNFEITLYMDDNKKEVADIKMENIRDSITFGDFKQRLIDKYRSNLVRAAENCGLPSDKAALFVALRLDGMRNQSGVNDHVTLRSLHLPLNSSWTARLVKCHRVRSSTAVAGQENVSFPAALDLRVRLKGSSHQRNGATNTRSVGAARESGISVSNQVWSLPESGTSSSLEAMVRDLNMSSNVSGEHKLQRYNLRHDNPYILELANSQVPTTSQASSSSTRVATSEDNRRPQRSKKKIHYDQSQELDDDGDFTIYSDIDDPNDGMAFVNDSTNPHSLPLIPQSLIDSPQEALENFYQVFIQRYCSNPEDCIPPFLLCPFNEALSQCFNTPRVVDRKPLFIYLHHDYSVAVHIFCNRLLCSQQMNQFMEANQLKIWPWDVTLDGARTNVLHWMQPRLDYLATEFNQMQTDQFPLLIMLCKLGGSYEVITILTGHGFTTPASSHSWSSIDDHSHPMEAFPPLDSVPTSSTNASVPLSHTRGKLDAEDVVSELWQKYLMYQECLQPEIQADSQRAEREMMREEQDRAYKESLEQDRLKVEAKQREEAEAALREEEARMQAEAAQRKARIQQTVSGVATLRFRLPTTLPSPPSYEHLPDGEKQPIQNGMITRRFRAMDTLRDLKNYMESLGYAVADFKLLTTFPRVDLTANLSDKVTLTELKLVPQETLNLEQR</sequence>
<gene>
    <name evidence="14" type="ORF">TcWFU_008650</name>
</gene>
<dbReference type="InterPro" id="IPR000719">
    <property type="entry name" value="Prot_kinase_dom"/>
</dbReference>
<evidence type="ECO:0000256" key="9">
    <source>
        <dbReference type="RuleBase" id="RU368052"/>
    </source>
</evidence>
<accession>A0ABR4QCL5</accession>
<evidence type="ECO:0000256" key="7">
    <source>
        <dbReference type="ARBA" id="ARBA00047592"/>
    </source>
</evidence>
<dbReference type="Proteomes" id="UP001651158">
    <property type="component" value="Unassembled WGS sequence"/>
</dbReference>
<dbReference type="InterPro" id="IPR001012">
    <property type="entry name" value="UBX_dom"/>
</dbReference>
<dbReference type="GO" id="GO:0016301">
    <property type="term" value="F:kinase activity"/>
    <property type="evidence" value="ECO:0007669"/>
    <property type="project" value="UniProtKB-KW"/>
</dbReference>
<evidence type="ECO:0000313" key="15">
    <source>
        <dbReference type="Proteomes" id="UP001651158"/>
    </source>
</evidence>
<evidence type="ECO:0000256" key="10">
    <source>
        <dbReference type="SAM" id="Coils"/>
    </source>
</evidence>
<dbReference type="PANTHER" id="PTHR24055">
    <property type="entry name" value="MITOGEN-ACTIVATED PROTEIN KINASE"/>
    <property type="match status" value="1"/>
</dbReference>
<keyword evidence="9" id="KW-0460">Magnesium</keyword>
<dbReference type="SUPFAM" id="SSF56112">
    <property type="entry name" value="Protein kinase-like (PK-like)"/>
    <property type="match status" value="1"/>
</dbReference>
<dbReference type="Pfam" id="PF00789">
    <property type="entry name" value="UBX"/>
    <property type="match status" value="1"/>
</dbReference>
<evidence type="ECO:0000256" key="1">
    <source>
        <dbReference type="ARBA" id="ARBA00022527"/>
    </source>
</evidence>
<dbReference type="SMART" id="SM00166">
    <property type="entry name" value="UBX"/>
    <property type="match status" value="1"/>
</dbReference>
<evidence type="ECO:0000259" key="12">
    <source>
        <dbReference type="PROSITE" id="PS50011"/>
    </source>
</evidence>
<feature type="domain" description="UBX" evidence="13">
    <location>
        <begin position="1086"/>
        <end position="1147"/>
    </location>
</feature>
<keyword evidence="15" id="KW-1185">Reference proteome</keyword>
<keyword evidence="3 9" id="KW-0808">Transferase</keyword>
<dbReference type="PRINTS" id="PR01772">
    <property type="entry name" value="JNKMAPKINASE"/>
</dbReference>
<dbReference type="SMART" id="SM00594">
    <property type="entry name" value="UAS"/>
    <property type="match status" value="1"/>
</dbReference>
<dbReference type="CDD" id="cd07850">
    <property type="entry name" value="STKc_JNK"/>
    <property type="match status" value="1"/>
</dbReference>
<evidence type="ECO:0000256" key="6">
    <source>
        <dbReference type="ARBA" id="ARBA00022840"/>
    </source>
</evidence>
<comment type="cofactor">
    <cofactor evidence="9">
        <name>Mg(2+)</name>
        <dbReference type="ChEBI" id="CHEBI:18420"/>
    </cofactor>
</comment>
<comment type="similarity">
    <text evidence="9">Belongs to the protein kinase superfamily. CMGC Ser/Thr protein kinase family. MAP kinase subfamily.</text>
</comment>
<evidence type="ECO:0000256" key="8">
    <source>
        <dbReference type="ARBA" id="ARBA00048312"/>
    </source>
</evidence>
<organism evidence="14 15">
    <name type="scientific">Taenia crassiceps</name>
    <dbReference type="NCBI Taxonomy" id="6207"/>
    <lineage>
        <taxon>Eukaryota</taxon>
        <taxon>Metazoa</taxon>
        <taxon>Spiralia</taxon>
        <taxon>Lophotrochozoa</taxon>
        <taxon>Platyhelminthes</taxon>
        <taxon>Cestoda</taxon>
        <taxon>Eucestoda</taxon>
        <taxon>Cyclophyllidea</taxon>
        <taxon>Taeniidae</taxon>
        <taxon>Taenia</taxon>
    </lineage>
</organism>
<dbReference type="SUPFAM" id="SSF54236">
    <property type="entry name" value="Ubiquitin-like"/>
    <property type="match status" value="1"/>
</dbReference>
<evidence type="ECO:0000313" key="14">
    <source>
        <dbReference type="EMBL" id="KAL5107078.1"/>
    </source>
</evidence>
<evidence type="ECO:0000256" key="4">
    <source>
        <dbReference type="ARBA" id="ARBA00022741"/>
    </source>
</evidence>
<keyword evidence="6 9" id="KW-0067">ATP-binding</keyword>
<dbReference type="PROSITE" id="PS50033">
    <property type="entry name" value="UBX"/>
    <property type="match status" value="1"/>
</dbReference>
<feature type="compositionally biased region" description="Polar residues" evidence="11">
    <location>
        <begin position="686"/>
        <end position="703"/>
    </location>
</feature>
<comment type="catalytic activity">
    <reaction evidence="7">
        <text>L-threonyl-[protein] + ATP = O-phospho-L-threonyl-[protein] + ADP + H(+)</text>
        <dbReference type="Rhea" id="RHEA:46608"/>
        <dbReference type="Rhea" id="RHEA-COMP:11060"/>
        <dbReference type="Rhea" id="RHEA-COMP:11605"/>
        <dbReference type="ChEBI" id="CHEBI:15378"/>
        <dbReference type="ChEBI" id="CHEBI:30013"/>
        <dbReference type="ChEBI" id="CHEBI:30616"/>
        <dbReference type="ChEBI" id="CHEBI:61977"/>
        <dbReference type="ChEBI" id="CHEBI:456216"/>
        <dbReference type="EC" id="2.7.11.24"/>
    </reaction>
</comment>
<dbReference type="InterPro" id="IPR049483">
    <property type="entry name" value="FAF1_2-like_UAS"/>
</dbReference>
<protein>
    <recommendedName>
        <fullName evidence="9">Stress-activated protein kinase JNK</fullName>
        <ecNumber evidence="9">2.7.11.24</ecNumber>
    </recommendedName>
</protein>
<dbReference type="PROSITE" id="PS01351">
    <property type="entry name" value="MAPK"/>
    <property type="match status" value="1"/>
</dbReference>
<dbReference type="Gene3D" id="3.30.200.20">
    <property type="entry name" value="Phosphorylase Kinase, domain 1"/>
    <property type="match status" value="1"/>
</dbReference>
<dbReference type="EC" id="2.7.11.24" evidence="9"/>
<evidence type="ECO:0000256" key="3">
    <source>
        <dbReference type="ARBA" id="ARBA00022679"/>
    </source>
</evidence>
<feature type="domain" description="Protein kinase" evidence="12">
    <location>
        <begin position="37"/>
        <end position="333"/>
    </location>
</feature>
<keyword evidence="2 9" id="KW-0597">Phosphoprotein</keyword>
<dbReference type="SMART" id="SM00220">
    <property type="entry name" value="S_TKc"/>
    <property type="match status" value="1"/>
</dbReference>
<dbReference type="PROSITE" id="PS50011">
    <property type="entry name" value="PROTEIN_KINASE_DOM"/>
    <property type="match status" value="1"/>
</dbReference>
<dbReference type="InterPro" id="IPR050117">
    <property type="entry name" value="MAPK"/>
</dbReference>
<dbReference type="Gene3D" id="3.10.20.90">
    <property type="entry name" value="Phosphatidylinositol 3-kinase Catalytic Subunit, Chain A, domain 1"/>
    <property type="match status" value="1"/>
</dbReference>
<dbReference type="InterPro" id="IPR006577">
    <property type="entry name" value="UAS"/>
</dbReference>
<dbReference type="Gene3D" id="3.40.30.10">
    <property type="entry name" value="Glutaredoxin"/>
    <property type="match status" value="1"/>
</dbReference>
<comment type="caution">
    <text evidence="14">The sequence shown here is derived from an EMBL/GenBank/DDBJ whole genome shotgun (WGS) entry which is preliminary data.</text>
</comment>
<dbReference type="EMBL" id="JAKROA010000005">
    <property type="protein sequence ID" value="KAL5107078.1"/>
    <property type="molecule type" value="Genomic_DNA"/>
</dbReference>
<dbReference type="InterPro" id="IPR003527">
    <property type="entry name" value="MAP_kinase_CS"/>
</dbReference>
<proteinExistence type="inferred from homology"/>
<dbReference type="InterPro" id="IPR029071">
    <property type="entry name" value="Ubiquitin-like_domsf"/>
</dbReference>
<comment type="function">
    <text evidence="9">Responds to activation by environmental stress and pro-inflammatory cytokines by phosphorylating a number of transcription factors, and thus regulates transcriptional activity.</text>
</comment>
<comment type="subcellular location">
    <subcellularLocation>
        <location evidence="9">Cytoplasm</location>
    </subcellularLocation>
</comment>
<feature type="region of interest" description="Disordered" evidence="11">
    <location>
        <begin position="686"/>
        <end position="730"/>
    </location>
</feature>
<evidence type="ECO:0000256" key="11">
    <source>
        <dbReference type="SAM" id="MobiDB-lite"/>
    </source>
</evidence>
<dbReference type="InterPro" id="IPR008351">
    <property type="entry name" value="MAPK_JNK"/>
</dbReference>
<reference evidence="14 15" key="1">
    <citation type="journal article" date="2022" name="Front. Cell. Infect. Microbiol.">
        <title>The Genomes of Two Strains of Taenia crassiceps the Animal Model for the Study of Human Cysticercosis.</title>
        <authorList>
            <person name="Bobes R.J."/>
            <person name="Estrada K."/>
            <person name="Rios-Valencia D.G."/>
            <person name="Calderon-Gallegos A."/>
            <person name="de la Torre P."/>
            <person name="Carrero J.C."/>
            <person name="Sanchez-Flores A."/>
            <person name="Laclette J.P."/>
        </authorList>
    </citation>
    <scope>NUCLEOTIDE SEQUENCE [LARGE SCALE GENOMIC DNA]</scope>
    <source>
        <strain evidence="14">WFUcys</strain>
    </source>
</reference>
<comment type="catalytic activity">
    <reaction evidence="8">
        <text>L-seryl-[protein] + ATP = O-phospho-L-seryl-[protein] + ADP + H(+)</text>
        <dbReference type="Rhea" id="RHEA:17989"/>
        <dbReference type="Rhea" id="RHEA-COMP:9863"/>
        <dbReference type="Rhea" id="RHEA-COMP:11604"/>
        <dbReference type="ChEBI" id="CHEBI:15378"/>
        <dbReference type="ChEBI" id="CHEBI:29999"/>
        <dbReference type="ChEBI" id="CHEBI:30616"/>
        <dbReference type="ChEBI" id="CHEBI:83421"/>
        <dbReference type="ChEBI" id="CHEBI:456216"/>
        <dbReference type="EC" id="2.7.11.24"/>
    </reaction>
</comment>
<dbReference type="InterPro" id="IPR011009">
    <property type="entry name" value="Kinase-like_dom_sf"/>
</dbReference>
<dbReference type="Gene3D" id="1.10.510.10">
    <property type="entry name" value="Transferase(Phosphotransferase) domain 1"/>
    <property type="match status" value="1"/>
</dbReference>
<feature type="coiled-coil region" evidence="10">
    <location>
        <begin position="1011"/>
        <end position="1041"/>
    </location>
</feature>
<keyword evidence="10" id="KW-0175">Coiled coil</keyword>
<dbReference type="CDD" id="cd14273">
    <property type="entry name" value="UBA_TAP-C_like"/>
    <property type="match status" value="1"/>
</dbReference>
<evidence type="ECO:0000259" key="13">
    <source>
        <dbReference type="PROSITE" id="PS50033"/>
    </source>
</evidence>
<dbReference type="Pfam" id="PF21021">
    <property type="entry name" value="FAF1"/>
    <property type="match status" value="1"/>
</dbReference>